<dbReference type="NCBIfam" id="NF001273">
    <property type="entry name" value="PRK00230.1"/>
    <property type="match status" value="1"/>
</dbReference>
<feature type="binding site" evidence="9">
    <location>
        <begin position="78"/>
        <end position="87"/>
    </location>
    <ligand>
        <name>substrate</name>
    </ligand>
</feature>
<dbReference type="RefSeq" id="WP_184217210.1">
    <property type="nucleotide sequence ID" value="NZ_JACHIP010000003.1"/>
</dbReference>
<comment type="pathway">
    <text evidence="2 9 12">Pyrimidine metabolism; UMP biosynthesis via de novo pathway; UMP from orotate: step 2/2.</text>
</comment>
<protein>
    <recommendedName>
        <fullName evidence="9">Orotidine 5'-phosphate decarboxylase</fullName>
        <ecNumber evidence="9">4.1.1.23</ecNumber>
    </recommendedName>
    <alternativeName>
        <fullName evidence="9">OMP decarboxylase</fullName>
        <shortName evidence="9">OMPDCase</shortName>
        <shortName evidence="9">OMPdecase</shortName>
    </alternativeName>
</protein>
<feature type="active site" description="For OMPdecase activity" evidence="10">
    <location>
        <position position="80"/>
    </location>
</feature>
<keyword evidence="5 9" id="KW-0665">Pyrimidine biosynthesis</keyword>
<feature type="active site" description="For OMPdecase activity" evidence="10">
    <location>
        <position position="83"/>
    </location>
</feature>
<comment type="caution">
    <text evidence="14">The sequence shown here is derived from an EMBL/GenBank/DDBJ whole genome shotgun (WGS) entry which is preliminary data.</text>
</comment>
<evidence type="ECO:0000256" key="12">
    <source>
        <dbReference type="RuleBase" id="RU000512"/>
    </source>
</evidence>
<comment type="catalytic activity">
    <reaction evidence="7 9 12">
        <text>orotidine 5'-phosphate + H(+) = UMP + CO2</text>
        <dbReference type="Rhea" id="RHEA:11596"/>
        <dbReference type="ChEBI" id="CHEBI:15378"/>
        <dbReference type="ChEBI" id="CHEBI:16526"/>
        <dbReference type="ChEBI" id="CHEBI:57538"/>
        <dbReference type="ChEBI" id="CHEBI:57865"/>
        <dbReference type="EC" id="4.1.1.23"/>
    </reaction>
</comment>
<feature type="binding site" evidence="9 11">
    <location>
        <position position="136"/>
    </location>
    <ligand>
        <name>substrate</name>
    </ligand>
</feature>
<dbReference type="UniPathway" id="UPA00070">
    <property type="reaction ID" value="UER00120"/>
</dbReference>
<dbReference type="InterPro" id="IPR047596">
    <property type="entry name" value="OMPdecase_bac"/>
</dbReference>
<dbReference type="InterPro" id="IPR018089">
    <property type="entry name" value="OMPdecase_AS"/>
</dbReference>
<evidence type="ECO:0000256" key="9">
    <source>
        <dbReference type="HAMAP-Rule" id="MF_01200"/>
    </source>
</evidence>
<evidence type="ECO:0000256" key="10">
    <source>
        <dbReference type="PIRSR" id="PIRSR614732-1"/>
    </source>
</evidence>
<dbReference type="Gene3D" id="3.20.20.70">
    <property type="entry name" value="Aldolase class I"/>
    <property type="match status" value="1"/>
</dbReference>
<name>A0A7W7ZDN2_9BACT</name>
<keyword evidence="15" id="KW-1185">Reference proteome</keyword>
<comment type="similarity">
    <text evidence="8 9">Belongs to the OMP decarboxylase family. Type 1 subfamily.</text>
</comment>
<dbReference type="Proteomes" id="UP000540989">
    <property type="component" value="Unassembled WGS sequence"/>
</dbReference>
<dbReference type="GO" id="GO:0006207">
    <property type="term" value="P:'de novo' pyrimidine nucleobase biosynthetic process"/>
    <property type="evidence" value="ECO:0007669"/>
    <property type="project" value="InterPro"/>
</dbReference>
<dbReference type="InterPro" id="IPR001754">
    <property type="entry name" value="OMPdeCOase_dom"/>
</dbReference>
<dbReference type="InterPro" id="IPR013785">
    <property type="entry name" value="Aldolase_TIM"/>
</dbReference>
<dbReference type="AlphaFoldDB" id="A0A7W7ZDN2"/>
<reference evidence="14 15" key="1">
    <citation type="submission" date="2020-08" db="EMBL/GenBank/DDBJ databases">
        <title>Genomic Encyclopedia of Type Strains, Phase IV (KMG-V): Genome sequencing to study the core and pangenomes of soil and plant-associated prokaryotes.</title>
        <authorList>
            <person name="Whitman W."/>
        </authorList>
    </citation>
    <scope>NUCLEOTIDE SEQUENCE [LARGE SCALE GENOMIC DNA]</scope>
    <source>
        <strain evidence="14 15">M8UP14</strain>
    </source>
</reference>
<feature type="active site" description="For OMPdecase activity" evidence="10">
    <location>
        <position position="78"/>
    </location>
</feature>
<feature type="binding site" evidence="9 11">
    <location>
        <position position="29"/>
    </location>
    <ligand>
        <name>substrate</name>
    </ligand>
</feature>
<evidence type="ECO:0000256" key="4">
    <source>
        <dbReference type="ARBA" id="ARBA00022793"/>
    </source>
</evidence>
<evidence type="ECO:0000313" key="15">
    <source>
        <dbReference type="Proteomes" id="UP000540989"/>
    </source>
</evidence>
<dbReference type="NCBIfam" id="TIGR01740">
    <property type="entry name" value="pyrF"/>
    <property type="match status" value="1"/>
</dbReference>
<feature type="binding site" evidence="9 11">
    <location>
        <position position="51"/>
    </location>
    <ligand>
        <name>substrate</name>
    </ligand>
</feature>
<dbReference type="GO" id="GO:0005829">
    <property type="term" value="C:cytosol"/>
    <property type="evidence" value="ECO:0007669"/>
    <property type="project" value="TreeGrafter"/>
</dbReference>
<dbReference type="SMART" id="SM00934">
    <property type="entry name" value="OMPdecase"/>
    <property type="match status" value="1"/>
</dbReference>
<evidence type="ECO:0000256" key="3">
    <source>
        <dbReference type="ARBA" id="ARBA00011738"/>
    </source>
</evidence>
<dbReference type="InterPro" id="IPR011060">
    <property type="entry name" value="RibuloseP-bd_barrel"/>
</dbReference>
<evidence type="ECO:0000313" key="14">
    <source>
        <dbReference type="EMBL" id="MBB5058000.1"/>
    </source>
</evidence>
<evidence type="ECO:0000256" key="11">
    <source>
        <dbReference type="PIRSR" id="PIRSR614732-2"/>
    </source>
</evidence>
<evidence type="ECO:0000256" key="1">
    <source>
        <dbReference type="ARBA" id="ARBA00002356"/>
    </source>
</evidence>
<evidence type="ECO:0000256" key="7">
    <source>
        <dbReference type="ARBA" id="ARBA00049157"/>
    </source>
</evidence>
<feature type="domain" description="Orotidine 5'-phosphate decarboxylase" evidence="13">
    <location>
        <begin position="23"/>
        <end position="242"/>
    </location>
</feature>
<dbReference type="InterPro" id="IPR014732">
    <property type="entry name" value="OMPdecase"/>
</dbReference>
<comment type="function">
    <text evidence="1 9">Catalyzes the decarboxylation of orotidine 5'-monophosphate (OMP) to uridine 5'-monophosphate (UMP).</text>
</comment>
<feature type="binding site" evidence="9 11">
    <location>
        <position position="227"/>
    </location>
    <ligand>
        <name>substrate</name>
    </ligand>
</feature>
<evidence type="ECO:0000259" key="13">
    <source>
        <dbReference type="SMART" id="SM00934"/>
    </source>
</evidence>
<proteinExistence type="inferred from homology"/>
<evidence type="ECO:0000256" key="5">
    <source>
        <dbReference type="ARBA" id="ARBA00022975"/>
    </source>
</evidence>
<dbReference type="EC" id="4.1.1.23" evidence="9"/>
<dbReference type="EMBL" id="JACHIP010000003">
    <property type="protein sequence ID" value="MBB5058000.1"/>
    <property type="molecule type" value="Genomic_DNA"/>
</dbReference>
<feature type="active site" description="Proton donor" evidence="9">
    <location>
        <position position="80"/>
    </location>
</feature>
<dbReference type="HAMAP" id="MF_01200_B">
    <property type="entry name" value="OMPdecase_type1_B"/>
    <property type="match status" value="1"/>
</dbReference>
<evidence type="ECO:0000256" key="6">
    <source>
        <dbReference type="ARBA" id="ARBA00023239"/>
    </source>
</evidence>
<evidence type="ECO:0000256" key="2">
    <source>
        <dbReference type="ARBA" id="ARBA00004861"/>
    </source>
</evidence>
<gene>
    <name evidence="9" type="primary">pyrF</name>
    <name evidence="14" type="ORF">HDF16_002706</name>
</gene>
<dbReference type="SUPFAM" id="SSF51366">
    <property type="entry name" value="Ribulose-phoshate binding barrel"/>
    <property type="match status" value="1"/>
</dbReference>
<keyword evidence="4 9" id="KW-0210">Decarboxylase</keyword>
<sequence>MEIAAPQRLDQAVAEARTDAKDRLAVALDFPSAVSALAFVYRLEGRCRWFKVGMELFYAAGSGLIHDLREKGFEVFLDLKLHDIPNTVAGAVQSVTSTGASLLTLHASGGERMMLAAVEAAQAPGSPRLLAVTVLTSMDGADLNGTGVASSPRDQAVRLALLAQRCGVAGMVCSPEEVEILRRKLDVGNLLVVPGIRPVGAAIGDQRRIATPGSAIRDGASMLVVGRPITQAADPAQAAAAILAEIEAAGSIS</sequence>
<dbReference type="PANTHER" id="PTHR32119">
    <property type="entry name" value="OROTIDINE 5'-PHOSPHATE DECARBOXYLASE"/>
    <property type="match status" value="1"/>
</dbReference>
<feature type="binding site" evidence="9 11">
    <location>
        <position position="197"/>
    </location>
    <ligand>
        <name>substrate</name>
    </ligand>
</feature>
<dbReference type="PROSITE" id="PS00156">
    <property type="entry name" value="OMPDECASE"/>
    <property type="match status" value="1"/>
</dbReference>
<dbReference type="FunFam" id="3.20.20.70:FF:000015">
    <property type="entry name" value="Orotidine 5'-phosphate decarboxylase"/>
    <property type="match status" value="1"/>
</dbReference>
<dbReference type="PANTHER" id="PTHR32119:SF2">
    <property type="entry name" value="OROTIDINE 5'-PHOSPHATE DECARBOXYLASE"/>
    <property type="match status" value="1"/>
</dbReference>
<dbReference type="CDD" id="cd04725">
    <property type="entry name" value="OMP_decarboxylase_like"/>
    <property type="match status" value="1"/>
</dbReference>
<comment type="subunit">
    <text evidence="3 9">Homodimer.</text>
</comment>
<evidence type="ECO:0000256" key="8">
    <source>
        <dbReference type="ARBA" id="ARBA00061012"/>
    </source>
</evidence>
<feature type="binding site" evidence="9 11">
    <location>
        <position position="206"/>
    </location>
    <ligand>
        <name>substrate</name>
    </ligand>
</feature>
<dbReference type="Pfam" id="PF00215">
    <property type="entry name" value="OMPdecase"/>
    <property type="match status" value="1"/>
</dbReference>
<organism evidence="14 15">
    <name type="scientific">Granulicella aggregans</name>
    <dbReference type="NCBI Taxonomy" id="474949"/>
    <lineage>
        <taxon>Bacteria</taxon>
        <taxon>Pseudomonadati</taxon>
        <taxon>Acidobacteriota</taxon>
        <taxon>Terriglobia</taxon>
        <taxon>Terriglobales</taxon>
        <taxon>Acidobacteriaceae</taxon>
        <taxon>Granulicella</taxon>
    </lineage>
</organism>
<dbReference type="GO" id="GO:0044205">
    <property type="term" value="P:'de novo' UMP biosynthetic process"/>
    <property type="evidence" value="ECO:0007669"/>
    <property type="project" value="UniProtKB-UniRule"/>
</dbReference>
<feature type="binding site" evidence="9 11">
    <location>
        <position position="226"/>
    </location>
    <ligand>
        <name>substrate</name>
    </ligand>
</feature>
<accession>A0A7W7ZDN2</accession>
<dbReference type="GO" id="GO:0004590">
    <property type="term" value="F:orotidine-5'-phosphate decarboxylase activity"/>
    <property type="evidence" value="ECO:0007669"/>
    <property type="project" value="UniProtKB-UniRule"/>
</dbReference>
<keyword evidence="6 9" id="KW-0456">Lyase</keyword>